<accession>A0AAD7K2I9</accession>
<dbReference type="InterPro" id="IPR000873">
    <property type="entry name" value="AMP-dep_synth/lig_dom"/>
</dbReference>
<dbReference type="GO" id="GO:0006631">
    <property type="term" value="P:fatty acid metabolic process"/>
    <property type="evidence" value="ECO:0007669"/>
    <property type="project" value="TreeGrafter"/>
</dbReference>
<name>A0AAD7K2I9_9AGAR</name>
<evidence type="ECO:0000256" key="2">
    <source>
        <dbReference type="SAM" id="SignalP"/>
    </source>
</evidence>
<dbReference type="EMBL" id="JARJLG010000014">
    <property type="protein sequence ID" value="KAJ7775604.1"/>
    <property type="molecule type" value="Genomic_DNA"/>
</dbReference>
<keyword evidence="2" id="KW-0732">Signal</keyword>
<evidence type="ECO:0000313" key="5">
    <source>
        <dbReference type="Proteomes" id="UP001215280"/>
    </source>
</evidence>
<keyword evidence="5" id="KW-1185">Reference proteome</keyword>
<feature type="domain" description="AMP-dependent synthetase/ligase" evidence="3">
    <location>
        <begin position="92"/>
        <end position="419"/>
    </location>
</feature>
<evidence type="ECO:0000259" key="3">
    <source>
        <dbReference type="Pfam" id="PF00501"/>
    </source>
</evidence>
<dbReference type="SUPFAM" id="SSF56801">
    <property type="entry name" value="Acetyl-CoA synthetase-like"/>
    <property type="match status" value="1"/>
</dbReference>
<evidence type="ECO:0000256" key="1">
    <source>
        <dbReference type="ARBA" id="ARBA00006432"/>
    </source>
</evidence>
<dbReference type="Pfam" id="PF00501">
    <property type="entry name" value="AMP-binding"/>
    <property type="match status" value="1"/>
</dbReference>
<protein>
    <recommendedName>
        <fullName evidence="3">AMP-dependent synthetase/ligase domain-containing protein</fullName>
    </recommendedName>
</protein>
<reference evidence="4" key="1">
    <citation type="submission" date="2023-03" db="EMBL/GenBank/DDBJ databases">
        <title>Massive genome expansion in bonnet fungi (Mycena s.s.) driven by repeated elements and novel gene families across ecological guilds.</title>
        <authorList>
            <consortium name="Lawrence Berkeley National Laboratory"/>
            <person name="Harder C.B."/>
            <person name="Miyauchi S."/>
            <person name="Viragh M."/>
            <person name="Kuo A."/>
            <person name="Thoen E."/>
            <person name="Andreopoulos B."/>
            <person name="Lu D."/>
            <person name="Skrede I."/>
            <person name="Drula E."/>
            <person name="Henrissat B."/>
            <person name="Morin E."/>
            <person name="Kohler A."/>
            <person name="Barry K."/>
            <person name="LaButti K."/>
            <person name="Morin E."/>
            <person name="Salamov A."/>
            <person name="Lipzen A."/>
            <person name="Mereny Z."/>
            <person name="Hegedus B."/>
            <person name="Baldrian P."/>
            <person name="Stursova M."/>
            <person name="Weitz H."/>
            <person name="Taylor A."/>
            <person name="Grigoriev I.V."/>
            <person name="Nagy L.G."/>
            <person name="Martin F."/>
            <person name="Kauserud H."/>
        </authorList>
    </citation>
    <scope>NUCLEOTIDE SEQUENCE</scope>
    <source>
        <strain evidence="4">CBHHK188m</strain>
    </source>
</reference>
<organism evidence="4 5">
    <name type="scientific">Mycena maculata</name>
    <dbReference type="NCBI Taxonomy" id="230809"/>
    <lineage>
        <taxon>Eukaryota</taxon>
        <taxon>Fungi</taxon>
        <taxon>Dikarya</taxon>
        <taxon>Basidiomycota</taxon>
        <taxon>Agaricomycotina</taxon>
        <taxon>Agaricomycetes</taxon>
        <taxon>Agaricomycetidae</taxon>
        <taxon>Agaricales</taxon>
        <taxon>Marasmiineae</taxon>
        <taxon>Mycenaceae</taxon>
        <taxon>Mycena</taxon>
    </lineage>
</organism>
<dbReference type="PANTHER" id="PTHR43201">
    <property type="entry name" value="ACYL-COA SYNTHETASE"/>
    <property type="match status" value="1"/>
</dbReference>
<dbReference type="Gene3D" id="3.40.50.12780">
    <property type="entry name" value="N-terminal domain of ligase-like"/>
    <property type="match status" value="1"/>
</dbReference>
<dbReference type="Proteomes" id="UP001215280">
    <property type="component" value="Unassembled WGS sequence"/>
</dbReference>
<sequence length="594" mass="64837">MPSVTWTCARGFVGVDAFLWAGLTQGQGYKYTTMDNGAGLPISSKTFIDGDYVYSSLHIQQPMQFITVQGSSSTTFKPPPLDGSCLLPDVIDHHAQHNPDHPLYMYGGEDGVAKTITWSHAVKAFRMVAHISRMQVDIAGHDQSVPVVAILASTDQITYLSMVAGIMLAGYVPFPLSTRNSDAAIAHLLQSTSCTHIFVGLDPSIQKLAGAAQARISLVGKALKIMPIPTFQESFEPSFAPEPLVAVKNAKLDEPAVILHSSGSTAFPKIITLTHRVFWESGLVPYYGEVDLCGEVLSVHAVPIFHLLGLVHLPFAAYTGMVVSGFSPATPPLALSPDIVFDGAIASNSTFIICAPTFLESWARDSARIAAMKKFLTVIFGGGPLQPSVGDELVKKGVHLSQLYGLTESSCNTVFIPKSVPKDGWDYFPLSPHTDPALVPVEDSPGVYRVYFKKCATHTPSILNAFIEGVPALDTKDLILRHPTNPKLWKFFGRHDDQIMHSNAEKTNPVPIEKILHEDPAIKYAIMFGRGYFNAGVIIFPEEAFDPINTPRVIEFRRKIWATVERANRFAPTHSRIFKEVCPDGICVASLIKL</sequence>
<dbReference type="AlphaFoldDB" id="A0AAD7K2I9"/>
<proteinExistence type="inferred from homology"/>
<dbReference type="PANTHER" id="PTHR43201:SF8">
    <property type="entry name" value="ACYL-COA SYNTHETASE FAMILY MEMBER 3"/>
    <property type="match status" value="1"/>
</dbReference>
<gene>
    <name evidence="4" type="ORF">DFH07DRAFT_1056780</name>
</gene>
<evidence type="ECO:0000313" key="4">
    <source>
        <dbReference type="EMBL" id="KAJ7775604.1"/>
    </source>
</evidence>
<comment type="caution">
    <text evidence="4">The sequence shown here is derived from an EMBL/GenBank/DDBJ whole genome shotgun (WGS) entry which is preliminary data.</text>
</comment>
<dbReference type="Pfam" id="PF23562">
    <property type="entry name" value="AMP-binding_C_3"/>
    <property type="match status" value="1"/>
</dbReference>
<dbReference type="GO" id="GO:0031956">
    <property type="term" value="F:medium-chain fatty acid-CoA ligase activity"/>
    <property type="evidence" value="ECO:0007669"/>
    <property type="project" value="TreeGrafter"/>
</dbReference>
<comment type="similarity">
    <text evidence="1">Belongs to the ATP-dependent AMP-binding enzyme family.</text>
</comment>
<feature type="chain" id="PRO_5042266739" description="AMP-dependent synthetase/ligase domain-containing protein" evidence="2">
    <location>
        <begin position="27"/>
        <end position="594"/>
    </location>
</feature>
<dbReference type="InterPro" id="IPR042099">
    <property type="entry name" value="ANL_N_sf"/>
</dbReference>
<feature type="signal peptide" evidence="2">
    <location>
        <begin position="1"/>
        <end position="26"/>
    </location>
</feature>